<protein>
    <recommendedName>
        <fullName evidence="4">Plasmid segregation centromere-binding protein ParR</fullName>
    </recommendedName>
</protein>
<accession>A0AA96WBT6</accession>
<reference evidence="3" key="1">
    <citation type="submission" date="2020-05" db="EMBL/GenBank/DDBJ databases">
        <authorList>
            <person name="Zhu T."/>
            <person name="Keshari N."/>
            <person name="Lu X."/>
        </authorList>
    </citation>
    <scope>NUCLEOTIDE SEQUENCE</scope>
    <source>
        <strain evidence="3">NK1-12</strain>
    </source>
</reference>
<evidence type="ECO:0008006" key="4">
    <source>
        <dbReference type="Google" id="ProtNLM"/>
    </source>
</evidence>
<organism evidence="3">
    <name type="scientific">Leptolyngbya sp. NK1-12</name>
    <dbReference type="NCBI Taxonomy" id="2547451"/>
    <lineage>
        <taxon>Bacteria</taxon>
        <taxon>Bacillati</taxon>
        <taxon>Cyanobacteriota</taxon>
        <taxon>Cyanophyceae</taxon>
        <taxon>Leptolyngbyales</taxon>
        <taxon>Leptolyngbyaceae</taxon>
        <taxon>Leptolyngbya group</taxon>
        <taxon>Leptolyngbya</taxon>
    </lineage>
</organism>
<proteinExistence type="predicted"/>
<feature type="region of interest" description="Disordered" evidence="2">
    <location>
        <begin position="120"/>
        <end position="146"/>
    </location>
</feature>
<feature type="coiled-coil region" evidence="1">
    <location>
        <begin position="63"/>
        <end position="117"/>
    </location>
</feature>
<evidence type="ECO:0000313" key="3">
    <source>
        <dbReference type="EMBL" id="WNZ22204.1"/>
    </source>
</evidence>
<evidence type="ECO:0000256" key="2">
    <source>
        <dbReference type="SAM" id="MobiDB-lite"/>
    </source>
</evidence>
<dbReference type="RefSeq" id="WP_316433608.1">
    <property type="nucleotide sequence ID" value="NZ_CP053586.1"/>
</dbReference>
<evidence type="ECO:0000256" key="1">
    <source>
        <dbReference type="SAM" id="Coils"/>
    </source>
</evidence>
<dbReference type="AlphaFoldDB" id="A0AA96WBT6"/>
<sequence length="146" mass="16334">MTSSKPKSSYVVKFASTEADQDLLQAVEQALADQTYKSFSDLCKQALRLMLIPTETTVALPLLTALEQQVMTLQLQLMQLEQRSKEAQAAHAPAQNYTELQQQVEQLTERVSWLEQKCTTLEEPPTPASDAPDPLLSRLAPLLEDF</sequence>
<dbReference type="EMBL" id="CP053586">
    <property type="protein sequence ID" value="WNZ22204.1"/>
    <property type="molecule type" value="Genomic_DNA"/>
</dbReference>
<keyword evidence="1" id="KW-0175">Coiled coil</keyword>
<name>A0AA96WBT6_9CYAN</name>
<gene>
    <name evidence="3" type="ORF">HJG54_04550</name>
</gene>